<feature type="region of interest" description="Disordered" evidence="1">
    <location>
        <begin position="407"/>
        <end position="571"/>
    </location>
</feature>
<protein>
    <recommendedName>
        <fullName evidence="4">RNA polymerase-associated protein LEO1</fullName>
    </recommendedName>
</protein>
<dbReference type="PANTHER" id="PTHR23146">
    <property type="entry name" value="LEO1 PROTEIN"/>
    <property type="match status" value="1"/>
</dbReference>
<feature type="region of interest" description="Disordered" evidence="1">
    <location>
        <begin position="1"/>
        <end position="104"/>
    </location>
</feature>
<feature type="compositionally biased region" description="Basic and acidic residues" evidence="1">
    <location>
        <begin position="71"/>
        <end position="88"/>
    </location>
</feature>
<feature type="compositionally biased region" description="Basic and acidic residues" evidence="1">
    <location>
        <begin position="446"/>
        <end position="455"/>
    </location>
</feature>
<dbReference type="EMBL" id="LSSL01000589">
    <property type="protein sequence ID" value="OLY84182.1"/>
    <property type="molecule type" value="Genomic_DNA"/>
</dbReference>
<feature type="compositionally biased region" description="Acidic residues" evidence="1">
    <location>
        <begin position="508"/>
        <end position="536"/>
    </location>
</feature>
<gene>
    <name evidence="2" type="ORF">AYI68_g1655</name>
</gene>
<dbReference type="InterPro" id="IPR007149">
    <property type="entry name" value="Leo1"/>
</dbReference>
<feature type="non-terminal residue" evidence="2">
    <location>
        <position position="571"/>
    </location>
</feature>
<evidence type="ECO:0008006" key="4">
    <source>
        <dbReference type="Google" id="ProtNLM"/>
    </source>
</evidence>
<comment type="caution">
    <text evidence="2">The sequence shown here is derived from an EMBL/GenBank/DDBJ whole genome shotgun (WGS) entry which is preliminary data.</text>
</comment>
<evidence type="ECO:0000313" key="2">
    <source>
        <dbReference type="EMBL" id="OLY84182.1"/>
    </source>
</evidence>
<feature type="compositionally biased region" description="Basic and acidic residues" evidence="1">
    <location>
        <begin position="562"/>
        <end position="571"/>
    </location>
</feature>
<dbReference type="GO" id="GO:1990269">
    <property type="term" value="F:RNA polymerase II C-terminal domain phosphoserine binding"/>
    <property type="evidence" value="ECO:0007669"/>
    <property type="project" value="TreeGrafter"/>
</dbReference>
<organism evidence="2 3">
    <name type="scientific">Smittium mucronatum</name>
    <dbReference type="NCBI Taxonomy" id="133383"/>
    <lineage>
        <taxon>Eukaryota</taxon>
        <taxon>Fungi</taxon>
        <taxon>Fungi incertae sedis</taxon>
        <taxon>Zoopagomycota</taxon>
        <taxon>Kickxellomycotina</taxon>
        <taxon>Harpellomycetes</taxon>
        <taxon>Harpellales</taxon>
        <taxon>Legeriomycetaceae</taxon>
        <taxon>Smittium</taxon>
    </lineage>
</organism>
<keyword evidence="3" id="KW-1185">Reference proteome</keyword>
<dbReference type="STRING" id="133383.A0A1R0H4N9"/>
<feature type="compositionally biased region" description="Low complexity" evidence="1">
    <location>
        <begin position="466"/>
        <end position="487"/>
    </location>
</feature>
<dbReference type="GO" id="GO:0006368">
    <property type="term" value="P:transcription elongation by RNA polymerase II"/>
    <property type="evidence" value="ECO:0007669"/>
    <property type="project" value="InterPro"/>
</dbReference>
<dbReference type="PANTHER" id="PTHR23146:SF0">
    <property type="entry name" value="RNA POLYMERASE-ASSOCIATED PROTEIN LEO1"/>
    <property type="match status" value="1"/>
</dbReference>
<dbReference type="Pfam" id="PF04004">
    <property type="entry name" value="Leo1"/>
    <property type="match status" value="1"/>
</dbReference>
<feature type="compositionally biased region" description="Polar residues" evidence="1">
    <location>
        <begin position="547"/>
        <end position="561"/>
    </location>
</feature>
<dbReference type="GO" id="GO:0016593">
    <property type="term" value="C:Cdc73/Paf1 complex"/>
    <property type="evidence" value="ECO:0007669"/>
    <property type="project" value="InterPro"/>
</dbReference>
<accession>A0A1R0H4N9</accession>
<feature type="compositionally biased region" description="Polar residues" evidence="1">
    <location>
        <begin position="493"/>
        <end position="507"/>
    </location>
</feature>
<sequence length="571" mass="64055">MSQDQEALSSELFSDPHTPQPSPNINDQTQVDKKPIITNNDDNNFDELFGSDDPPTLKPENLSPVNSPKSELPDSTKDLDLLFQEDHPNSLPSSPLPSAKVNSSIVKNENFSDNSQQSDEEFDEIVDREELKVMEVSLDLNPKSVLPSQRSIVAKLPTGLRIDPYAFDPNNWSDLFKSERDDFLKNYSSRNLNPDKIMAEWRKHAKTCIENTIRWSKKSPSGSDPLKPVSNSYLVKWSDDSLTLHIADNSPFIVESSTLISRAQSSNPTPSSRSSGHHQKDLEQYLAIHHQQEGLLLSQSRITENWIVRPAQASKVKDLTASYRAVGPNGGLHHSEISPPDPSSSSDPVGLLPGLAFSAPLASESSRFSSNIHKRSFNQKAAGTKMFIPDVDPEFAARELEKAEEAREKAIRRQENSRRRQEERVLAGLTSKRGESANYSEDDYNDDTRDSKNYDYDDYPANSNLSRNNDSSFSKNSKSSRDYSSSRFKPKQSKFSSHNPHSYTGGNSEDDDFVVDDDEDLEVGSFDEFDQEELEEQQLRANKHKSSGSAKSSRLHSSPSNYRHDRSSPNS</sequence>
<proteinExistence type="predicted"/>
<evidence type="ECO:0000313" key="3">
    <source>
        <dbReference type="Proteomes" id="UP000187455"/>
    </source>
</evidence>
<evidence type="ECO:0000256" key="1">
    <source>
        <dbReference type="SAM" id="MobiDB-lite"/>
    </source>
</evidence>
<reference evidence="2 3" key="1">
    <citation type="journal article" date="2016" name="Mol. Biol. Evol.">
        <title>Genome-Wide Survey of Gut Fungi (Harpellales) Reveals the First Horizontally Transferred Ubiquitin Gene from a Mosquito Host.</title>
        <authorList>
            <person name="Wang Y."/>
            <person name="White M.M."/>
            <person name="Kvist S."/>
            <person name="Moncalvo J.M."/>
        </authorList>
    </citation>
    <scope>NUCLEOTIDE SEQUENCE [LARGE SCALE GENOMIC DNA]</scope>
    <source>
        <strain evidence="2 3">ALG-7-W6</strain>
    </source>
</reference>
<dbReference type="OrthoDB" id="20844at2759"/>
<name>A0A1R0H4N9_9FUNG</name>
<feature type="compositionally biased region" description="Basic and acidic residues" evidence="1">
    <location>
        <begin position="407"/>
        <end position="425"/>
    </location>
</feature>
<feature type="region of interest" description="Disordered" evidence="1">
    <location>
        <begin position="330"/>
        <end position="351"/>
    </location>
</feature>
<dbReference type="GO" id="GO:0032968">
    <property type="term" value="P:positive regulation of transcription elongation by RNA polymerase II"/>
    <property type="evidence" value="ECO:0007669"/>
    <property type="project" value="TreeGrafter"/>
</dbReference>
<feature type="compositionally biased region" description="Low complexity" evidence="1">
    <location>
        <begin position="89"/>
        <end position="98"/>
    </location>
</feature>
<dbReference type="AlphaFoldDB" id="A0A1R0H4N9"/>
<feature type="compositionally biased region" description="Polar residues" evidence="1">
    <location>
        <begin position="1"/>
        <end position="12"/>
    </location>
</feature>
<dbReference type="Proteomes" id="UP000187455">
    <property type="component" value="Unassembled WGS sequence"/>
</dbReference>